<proteinExistence type="predicted"/>
<keyword evidence="1 3" id="KW-0732">Signal</keyword>
<feature type="chain" id="PRO_5047116372" description="Organic solvent tolerance-like N-terminal domain-containing protein" evidence="3">
    <location>
        <begin position="37"/>
        <end position="254"/>
    </location>
</feature>
<dbReference type="PANTHER" id="PTHR36504:SF1">
    <property type="entry name" value="LIPOPOLYSACCHARIDE EXPORT SYSTEM PROTEIN LPTA"/>
    <property type="match status" value="1"/>
</dbReference>
<dbReference type="RefSeq" id="WP_275247229.1">
    <property type="nucleotide sequence ID" value="NZ_BAABDX010000001.1"/>
</dbReference>
<dbReference type="EMBL" id="CP113162">
    <property type="protein sequence ID" value="WEF51636.1"/>
    <property type="molecule type" value="Genomic_DNA"/>
</dbReference>
<feature type="compositionally biased region" description="Polar residues" evidence="2">
    <location>
        <begin position="244"/>
        <end position="254"/>
    </location>
</feature>
<dbReference type="PANTHER" id="PTHR36504">
    <property type="entry name" value="LIPOPOLYSACCHARIDE EXPORT SYSTEM PROTEIN LPTA"/>
    <property type="match status" value="1"/>
</dbReference>
<name>A0ABY8BRR7_AFICR</name>
<dbReference type="InterPro" id="IPR005653">
    <property type="entry name" value="OstA-like_N"/>
</dbReference>
<evidence type="ECO:0000259" key="4">
    <source>
        <dbReference type="Pfam" id="PF03968"/>
    </source>
</evidence>
<feature type="region of interest" description="Disordered" evidence="2">
    <location>
        <begin position="193"/>
        <end position="254"/>
    </location>
</feature>
<dbReference type="InterPro" id="IPR052037">
    <property type="entry name" value="LPS_export_LptA"/>
</dbReference>
<evidence type="ECO:0000256" key="3">
    <source>
        <dbReference type="SAM" id="SignalP"/>
    </source>
</evidence>
<accession>A0ABY8BRR7</accession>
<reference evidence="5 6" key="1">
    <citation type="submission" date="2022-11" db="EMBL/GenBank/DDBJ databases">
        <authorList>
            <person name="Siebert D."/>
            <person name="Busche T."/>
            <person name="Saydam E."/>
            <person name="Kalinowski J."/>
            <person name="Ruckert C."/>
            <person name="Blombach B."/>
        </authorList>
    </citation>
    <scope>NUCLEOTIDE SEQUENCE [LARGE SCALE GENOMIC DNA]</scope>
    <source>
        <strain evidence="5 6">DSM 1083</strain>
    </source>
</reference>
<evidence type="ECO:0000313" key="6">
    <source>
        <dbReference type="Proteomes" id="UP001213907"/>
    </source>
</evidence>
<keyword evidence="6" id="KW-1185">Reference proteome</keyword>
<organism evidence="5 6">
    <name type="scientific">Afipia carboxydohydrogena</name>
    <name type="common">Pseudomonas carboxydohydrogena</name>
    <dbReference type="NCBI Taxonomy" id="290"/>
    <lineage>
        <taxon>Bacteria</taxon>
        <taxon>Pseudomonadati</taxon>
        <taxon>Pseudomonadota</taxon>
        <taxon>Alphaproteobacteria</taxon>
        <taxon>Hyphomicrobiales</taxon>
        <taxon>Nitrobacteraceae</taxon>
        <taxon>Afipia</taxon>
    </lineage>
</organism>
<sequence>MRVTGHNLSGGRKARAVCRRAALGLSVFIAVFSAFAVCVSAAQAQTSTVSGVPNAVQGFSKNRGQPIQIDALSLEVRDKDKIATFSGNVKVVQGDTTMRSKTLVVFYDQDKAGAKPGMKTAQPGPGGNSSVRRLEARGGVVVTQNDQTVTGETGIFDMKTNTVTMTGGVVLTKDKNVLKGDRLVVDMTTGVSRVESSGGRGVSGLFNSTSPNKNGGGLSLVPGSSPKTENAPSSRAPGKPMKLNNLQGRSGSRG</sequence>
<dbReference type="Pfam" id="PF03968">
    <property type="entry name" value="LptD_N"/>
    <property type="match status" value="1"/>
</dbReference>
<evidence type="ECO:0000256" key="1">
    <source>
        <dbReference type="ARBA" id="ARBA00022729"/>
    </source>
</evidence>
<evidence type="ECO:0000313" key="5">
    <source>
        <dbReference type="EMBL" id="WEF51636.1"/>
    </source>
</evidence>
<dbReference type="Proteomes" id="UP001213907">
    <property type="component" value="Chromosome"/>
</dbReference>
<feature type="domain" description="Organic solvent tolerance-like N-terminal" evidence="4">
    <location>
        <begin position="68"/>
        <end position="190"/>
    </location>
</feature>
<dbReference type="Gene3D" id="2.60.450.10">
    <property type="entry name" value="Lipopolysaccharide (LPS) transport protein A like domain"/>
    <property type="match status" value="1"/>
</dbReference>
<gene>
    <name evidence="5" type="ORF">AFIC_000077</name>
</gene>
<protein>
    <recommendedName>
        <fullName evidence="4">Organic solvent tolerance-like N-terminal domain-containing protein</fullName>
    </recommendedName>
</protein>
<evidence type="ECO:0000256" key="2">
    <source>
        <dbReference type="SAM" id="MobiDB-lite"/>
    </source>
</evidence>
<feature type="signal peptide" evidence="3">
    <location>
        <begin position="1"/>
        <end position="36"/>
    </location>
</feature>